<keyword evidence="4 6" id="KW-0472">Membrane</keyword>
<feature type="transmembrane region" description="Helical" evidence="6">
    <location>
        <begin position="240"/>
        <end position="259"/>
    </location>
</feature>
<feature type="chain" id="PRO_5002169865" description="RTA1-like protein" evidence="7">
    <location>
        <begin position="28"/>
        <end position="341"/>
    </location>
</feature>
<dbReference type="GO" id="GO:0016020">
    <property type="term" value="C:membrane"/>
    <property type="evidence" value="ECO:0007669"/>
    <property type="project" value="UniProtKB-SubCell"/>
</dbReference>
<evidence type="ECO:0000256" key="2">
    <source>
        <dbReference type="ARBA" id="ARBA00022692"/>
    </source>
</evidence>
<comment type="subcellular location">
    <subcellularLocation>
        <location evidence="1">Membrane</location>
        <topology evidence="1">Multi-pass membrane protein</topology>
    </subcellularLocation>
</comment>
<dbReference type="OrthoDB" id="3358017at2759"/>
<feature type="transmembrane region" description="Helical" evidence="6">
    <location>
        <begin position="116"/>
        <end position="137"/>
    </location>
</feature>
<dbReference type="STRING" id="745531.A0A0C3S792"/>
<dbReference type="InterPro" id="IPR007568">
    <property type="entry name" value="RTA1"/>
</dbReference>
<evidence type="ECO:0000256" key="6">
    <source>
        <dbReference type="SAM" id="Phobius"/>
    </source>
</evidence>
<feature type="region of interest" description="Disordered" evidence="5">
    <location>
        <begin position="312"/>
        <end position="341"/>
    </location>
</feature>
<evidence type="ECO:0008006" key="10">
    <source>
        <dbReference type="Google" id="ProtNLM"/>
    </source>
</evidence>
<dbReference type="Pfam" id="PF04479">
    <property type="entry name" value="RTA1"/>
    <property type="match status" value="1"/>
</dbReference>
<dbReference type="PANTHER" id="PTHR31465">
    <property type="entry name" value="PROTEIN RTA1-RELATED"/>
    <property type="match status" value="1"/>
</dbReference>
<keyword evidence="2 6" id="KW-0812">Transmembrane</keyword>
<keyword evidence="7" id="KW-0732">Signal</keyword>
<dbReference type="HOGENOM" id="CLU_033465_3_3_1"/>
<dbReference type="EMBL" id="KN840570">
    <property type="protein sequence ID" value="KIP04570.1"/>
    <property type="molecule type" value="Genomic_DNA"/>
</dbReference>
<evidence type="ECO:0000256" key="4">
    <source>
        <dbReference type="ARBA" id="ARBA00023136"/>
    </source>
</evidence>
<dbReference type="AlphaFoldDB" id="A0A0C3S792"/>
<evidence type="ECO:0000256" key="7">
    <source>
        <dbReference type="SAM" id="SignalP"/>
    </source>
</evidence>
<name>A0A0C3S792_PHLG1</name>
<feature type="transmembrane region" description="Helical" evidence="6">
    <location>
        <begin position="84"/>
        <end position="104"/>
    </location>
</feature>
<evidence type="ECO:0000256" key="5">
    <source>
        <dbReference type="SAM" id="MobiDB-lite"/>
    </source>
</evidence>
<feature type="transmembrane region" description="Helical" evidence="6">
    <location>
        <begin position="195"/>
        <end position="219"/>
    </location>
</feature>
<gene>
    <name evidence="8" type="ORF">PHLGIDRAFT_109426</name>
</gene>
<reference evidence="8 9" key="1">
    <citation type="journal article" date="2014" name="PLoS Genet.">
        <title>Analysis of the Phlebiopsis gigantea genome, transcriptome and secretome provides insight into its pioneer colonization strategies of wood.</title>
        <authorList>
            <person name="Hori C."/>
            <person name="Ishida T."/>
            <person name="Igarashi K."/>
            <person name="Samejima M."/>
            <person name="Suzuki H."/>
            <person name="Master E."/>
            <person name="Ferreira P."/>
            <person name="Ruiz-Duenas F.J."/>
            <person name="Held B."/>
            <person name="Canessa P."/>
            <person name="Larrondo L.F."/>
            <person name="Schmoll M."/>
            <person name="Druzhinina I.S."/>
            <person name="Kubicek C.P."/>
            <person name="Gaskell J.A."/>
            <person name="Kersten P."/>
            <person name="St John F."/>
            <person name="Glasner J."/>
            <person name="Sabat G."/>
            <person name="Splinter BonDurant S."/>
            <person name="Syed K."/>
            <person name="Yadav J."/>
            <person name="Mgbeahuruike A.C."/>
            <person name="Kovalchuk A."/>
            <person name="Asiegbu F.O."/>
            <person name="Lackner G."/>
            <person name="Hoffmeister D."/>
            <person name="Rencoret J."/>
            <person name="Gutierrez A."/>
            <person name="Sun H."/>
            <person name="Lindquist E."/>
            <person name="Barry K."/>
            <person name="Riley R."/>
            <person name="Grigoriev I.V."/>
            <person name="Henrissat B."/>
            <person name="Kues U."/>
            <person name="Berka R.M."/>
            <person name="Martinez A.T."/>
            <person name="Covert S.F."/>
            <person name="Blanchette R.A."/>
            <person name="Cullen D."/>
        </authorList>
    </citation>
    <scope>NUCLEOTIDE SEQUENCE [LARGE SCALE GENOMIC DNA]</scope>
    <source>
        <strain evidence="8 9">11061_1 CR5-6</strain>
    </source>
</reference>
<proteinExistence type="predicted"/>
<feature type="transmembrane region" description="Helical" evidence="6">
    <location>
        <begin position="53"/>
        <end position="72"/>
    </location>
</feature>
<accession>A0A0C3S792</accession>
<keyword evidence="9" id="KW-1185">Reference proteome</keyword>
<feature type="signal peptide" evidence="7">
    <location>
        <begin position="1"/>
        <end position="27"/>
    </location>
</feature>
<feature type="transmembrane region" description="Helical" evidence="6">
    <location>
        <begin position="279"/>
        <end position="299"/>
    </location>
</feature>
<feature type="compositionally biased region" description="Basic and acidic residues" evidence="5">
    <location>
        <begin position="329"/>
        <end position="341"/>
    </location>
</feature>
<protein>
    <recommendedName>
        <fullName evidence="10">RTA1-like protein</fullName>
    </recommendedName>
</protein>
<feature type="transmembrane region" description="Helical" evidence="6">
    <location>
        <begin position="157"/>
        <end position="175"/>
    </location>
</feature>
<evidence type="ECO:0000256" key="1">
    <source>
        <dbReference type="ARBA" id="ARBA00004141"/>
    </source>
</evidence>
<evidence type="ECO:0000313" key="8">
    <source>
        <dbReference type="EMBL" id="KIP04570.1"/>
    </source>
</evidence>
<organism evidence="8 9">
    <name type="scientific">Phlebiopsis gigantea (strain 11061_1 CR5-6)</name>
    <name type="common">White-rot fungus</name>
    <name type="synonym">Peniophora gigantea</name>
    <dbReference type="NCBI Taxonomy" id="745531"/>
    <lineage>
        <taxon>Eukaryota</taxon>
        <taxon>Fungi</taxon>
        <taxon>Dikarya</taxon>
        <taxon>Basidiomycota</taxon>
        <taxon>Agaricomycotina</taxon>
        <taxon>Agaricomycetes</taxon>
        <taxon>Polyporales</taxon>
        <taxon>Phanerochaetaceae</taxon>
        <taxon>Phlebiopsis</taxon>
    </lineage>
</organism>
<evidence type="ECO:0000313" key="9">
    <source>
        <dbReference type="Proteomes" id="UP000053257"/>
    </source>
</evidence>
<sequence length="341" mass="38213">MAGHTTAQSIASRAVVLFSMLASFAAARSIPAGEPVDPFTDPKDDPFNPLHYIANNGLTAMAVALVLVVALPQTYFTWRIGGRFMLAMIIAEYTYTLGIAFRFGLHSNPDSTSLYILYYLFVTLSPCGFIAAEYVLLGRMARWLDGHQHVLIPPNRVTLCFVLSDVVTFLTQAAGGSISASAHEDPKKAQTGSRIFLAGLAMQLASFFFFTCVYIRFLYRMRKYENHVWVRDRGLKWYNDWRALAGAMFVSCIGILIRSVYRTIELSEGFDGFLTRTEVYFFVLDFVPLLIALIAYVPFWPGRFIPKGVTFSSKPEEPQRQSADGTLQDQDKVDTPVVDKE</sequence>
<dbReference type="Proteomes" id="UP000053257">
    <property type="component" value="Unassembled WGS sequence"/>
</dbReference>
<evidence type="ECO:0000256" key="3">
    <source>
        <dbReference type="ARBA" id="ARBA00022989"/>
    </source>
</evidence>
<keyword evidence="3 6" id="KW-1133">Transmembrane helix</keyword>
<dbReference type="PANTHER" id="PTHR31465:SF1">
    <property type="entry name" value="PROTEIN RTA1-RELATED"/>
    <property type="match status" value="1"/>
</dbReference>